<dbReference type="NCBIfam" id="TIGR00571">
    <property type="entry name" value="dam"/>
    <property type="match status" value="1"/>
</dbReference>
<dbReference type="RefSeq" id="WP_138189092.1">
    <property type="nucleotide sequence ID" value="NZ_LS992241.1"/>
</dbReference>
<dbReference type="InterPro" id="IPR012263">
    <property type="entry name" value="M_m6A_EcoRV"/>
</dbReference>
<dbReference type="EC" id="2.1.1.72" evidence="2 8"/>
<dbReference type="Gene3D" id="3.40.50.150">
    <property type="entry name" value="Vaccinia Virus protein VP39"/>
    <property type="match status" value="1"/>
</dbReference>
<protein>
    <recommendedName>
        <fullName evidence="2 8">Site-specific DNA-methyltransferase (adenine-specific)</fullName>
        <ecNumber evidence="2 8">2.1.1.72</ecNumber>
    </recommendedName>
</protein>
<evidence type="ECO:0000256" key="1">
    <source>
        <dbReference type="ARBA" id="ARBA00006594"/>
    </source>
</evidence>
<evidence type="ECO:0000256" key="7">
    <source>
        <dbReference type="PIRSR" id="PIRSR000398-1"/>
    </source>
</evidence>
<dbReference type="GO" id="GO:0009307">
    <property type="term" value="P:DNA restriction-modification system"/>
    <property type="evidence" value="ECO:0007669"/>
    <property type="project" value="InterPro"/>
</dbReference>
<dbReference type="PANTHER" id="PTHR30481:SF3">
    <property type="entry name" value="DNA ADENINE METHYLASE"/>
    <property type="match status" value="1"/>
</dbReference>
<feature type="binding site" evidence="7">
    <location>
        <position position="8"/>
    </location>
    <ligand>
        <name>S-adenosyl-L-methionine</name>
        <dbReference type="ChEBI" id="CHEBI:59789"/>
    </ligand>
</feature>
<name>A0A383RKG5_PAEAL</name>
<dbReference type="AlphaFoldDB" id="A0A383RKG5"/>
<dbReference type="InterPro" id="IPR002052">
    <property type="entry name" value="DNA_methylase_N6_adenine_CS"/>
</dbReference>
<keyword evidence="5 8" id="KW-0949">S-adenosyl-L-methionine</keyword>
<keyword evidence="3 8" id="KW-0489">Methyltransferase</keyword>
<comment type="similarity">
    <text evidence="1 8">Belongs to the N(4)/N(6)-methyltransferase family.</text>
</comment>
<evidence type="ECO:0000256" key="5">
    <source>
        <dbReference type="ARBA" id="ARBA00022691"/>
    </source>
</evidence>
<feature type="binding site" evidence="7">
    <location>
        <position position="56"/>
    </location>
    <ligand>
        <name>S-adenosyl-L-methionine</name>
        <dbReference type="ChEBI" id="CHEBI:59789"/>
    </ligand>
</feature>
<dbReference type="Gene3D" id="1.10.1020.10">
    <property type="entry name" value="Adenine-specific Methyltransferase, Domain 2"/>
    <property type="match status" value="1"/>
</dbReference>
<dbReference type="InterPro" id="IPR023095">
    <property type="entry name" value="Ade_MeTrfase_dom_2"/>
</dbReference>
<dbReference type="GO" id="GO:0043565">
    <property type="term" value="F:sequence-specific DNA binding"/>
    <property type="evidence" value="ECO:0007669"/>
    <property type="project" value="TreeGrafter"/>
</dbReference>
<evidence type="ECO:0000256" key="4">
    <source>
        <dbReference type="ARBA" id="ARBA00022679"/>
    </source>
</evidence>
<keyword evidence="4 8" id="KW-0808">Transferase</keyword>
<dbReference type="PROSITE" id="PS00092">
    <property type="entry name" value="N6_MTASE"/>
    <property type="match status" value="1"/>
</dbReference>
<dbReference type="PRINTS" id="PR00505">
    <property type="entry name" value="D12N6MTFRASE"/>
</dbReference>
<dbReference type="GO" id="GO:1904047">
    <property type="term" value="F:S-adenosyl-L-methionine binding"/>
    <property type="evidence" value="ECO:0007669"/>
    <property type="project" value="TreeGrafter"/>
</dbReference>
<dbReference type="PANTHER" id="PTHR30481">
    <property type="entry name" value="DNA ADENINE METHYLASE"/>
    <property type="match status" value="1"/>
</dbReference>
<dbReference type="Proteomes" id="UP000304148">
    <property type="component" value="Chromosome"/>
</dbReference>
<evidence type="ECO:0000313" key="9">
    <source>
        <dbReference type="EMBL" id="SYX87508.1"/>
    </source>
</evidence>
<dbReference type="EMBL" id="LS992241">
    <property type="protein sequence ID" value="SYX87508.1"/>
    <property type="molecule type" value="Genomic_DNA"/>
</dbReference>
<dbReference type="InterPro" id="IPR012327">
    <property type="entry name" value="MeTrfase_D12"/>
</dbReference>
<accession>A0A383RKG5</accession>
<dbReference type="GO" id="GO:0032259">
    <property type="term" value="P:methylation"/>
    <property type="evidence" value="ECO:0007669"/>
    <property type="project" value="UniProtKB-KW"/>
</dbReference>
<organism evidence="9 10">
    <name type="scientific">Paenibacillus alvei</name>
    <name type="common">Bacillus alvei</name>
    <dbReference type="NCBI Taxonomy" id="44250"/>
    <lineage>
        <taxon>Bacteria</taxon>
        <taxon>Bacillati</taxon>
        <taxon>Bacillota</taxon>
        <taxon>Bacilli</taxon>
        <taxon>Bacillales</taxon>
        <taxon>Paenibacillaceae</taxon>
        <taxon>Paenibacillus</taxon>
    </lineage>
</organism>
<gene>
    <name evidence="9" type="primary">llaDCHIA</name>
    <name evidence="9" type="ORF">PBLR_15938</name>
</gene>
<evidence type="ECO:0000256" key="6">
    <source>
        <dbReference type="ARBA" id="ARBA00047942"/>
    </source>
</evidence>
<reference evidence="10" key="1">
    <citation type="submission" date="2018-08" db="EMBL/GenBank/DDBJ databases">
        <authorList>
            <person name="Chevrot R."/>
        </authorList>
    </citation>
    <scope>NUCLEOTIDE SEQUENCE [LARGE SCALE GENOMIC DNA]</scope>
</reference>
<dbReference type="Pfam" id="PF02086">
    <property type="entry name" value="MethyltransfD12"/>
    <property type="match status" value="1"/>
</dbReference>
<feature type="binding site" evidence="7">
    <location>
        <position position="12"/>
    </location>
    <ligand>
        <name>S-adenosyl-L-methionine</name>
        <dbReference type="ChEBI" id="CHEBI:59789"/>
    </ligand>
</feature>
<dbReference type="GO" id="GO:0006298">
    <property type="term" value="P:mismatch repair"/>
    <property type="evidence" value="ECO:0007669"/>
    <property type="project" value="TreeGrafter"/>
</dbReference>
<dbReference type="PIRSF" id="PIRSF000398">
    <property type="entry name" value="M_m6A_EcoRV"/>
    <property type="match status" value="1"/>
</dbReference>
<dbReference type="SUPFAM" id="SSF53335">
    <property type="entry name" value="S-adenosyl-L-methionine-dependent methyltransferases"/>
    <property type="match status" value="1"/>
</dbReference>
<evidence type="ECO:0000256" key="2">
    <source>
        <dbReference type="ARBA" id="ARBA00011900"/>
    </source>
</evidence>
<proteinExistence type="inferred from homology"/>
<sequence>MLRPIVKWAGGKRQLLPSIRSLLPSADWTRAAYFEPFIGGAALLLALTPDNAAINDVNPELINVYQMIKQQPDQLIEALRQHRNDEGYYYEIRAWDRNQEAYAALSPIERAARLIYLNRTCYNGLYRVNAGGQFNVPFGKYKRPNIIRETTIRSMSSYLNRANIRIMDGDFAEAVQEARSGDFVYFDPPYDTLTSTAAFTSYAKGGFGRQEQQRLANVYKELSERGVYVMLSNHATDYIHQLYEGYRIHTVKARRSINSKGDGRGVINEVIIMNY</sequence>
<dbReference type="InterPro" id="IPR029063">
    <property type="entry name" value="SAM-dependent_MTases_sf"/>
</dbReference>
<feature type="binding site" evidence="7">
    <location>
        <position position="187"/>
    </location>
    <ligand>
        <name>S-adenosyl-L-methionine</name>
        <dbReference type="ChEBI" id="CHEBI:59789"/>
    </ligand>
</feature>
<comment type="catalytic activity">
    <reaction evidence="6 8">
        <text>a 2'-deoxyadenosine in DNA + S-adenosyl-L-methionine = an N(6)-methyl-2'-deoxyadenosine in DNA + S-adenosyl-L-homocysteine + H(+)</text>
        <dbReference type="Rhea" id="RHEA:15197"/>
        <dbReference type="Rhea" id="RHEA-COMP:12418"/>
        <dbReference type="Rhea" id="RHEA-COMP:12419"/>
        <dbReference type="ChEBI" id="CHEBI:15378"/>
        <dbReference type="ChEBI" id="CHEBI:57856"/>
        <dbReference type="ChEBI" id="CHEBI:59789"/>
        <dbReference type="ChEBI" id="CHEBI:90615"/>
        <dbReference type="ChEBI" id="CHEBI:90616"/>
        <dbReference type="EC" id="2.1.1.72"/>
    </reaction>
</comment>
<evidence type="ECO:0000313" key="10">
    <source>
        <dbReference type="Proteomes" id="UP000304148"/>
    </source>
</evidence>
<evidence type="ECO:0000256" key="3">
    <source>
        <dbReference type="ARBA" id="ARBA00022603"/>
    </source>
</evidence>
<dbReference type="REBASE" id="269041">
    <property type="entry name" value="M.PalBLR1ORF15938P"/>
</dbReference>
<evidence type="ECO:0000256" key="8">
    <source>
        <dbReference type="RuleBase" id="RU361257"/>
    </source>
</evidence>
<dbReference type="GO" id="GO:0009007">
    <property type="term" value="F:site-specific DNA-methyltransferase (adenine-specific) activity"/>
    <property type="evidence" value="ECO:0007669"/>
    <property type="project" value="UniProtKB-UniRule"/>
</dbReference>